<gene>
    <name evidence="2" type="ORF">NPX13_g7877</name>
</gene>
<evidence type="ECO:0000313" key="3">
    <source>
        <dbReference type="Proteomes" id="UP001148614"/>
    </source>
</evidence>
<feature type="compositionally biased region" description="Polar residues" evidence="1">
    <location>
        <begin position="300"/>
        <end position="316"/>
    </location>
</feature>
<feature type="compositionally biased region" description="Basic and acidic residues" evidence="1">
    <location>
        <begin position="201"/>
        <end position="210"/>
    </location>
</feature>
<comment type="caution">
    <text evidence="2">The sequence shown here is derived from an EMBL/GenBank/DDBJ whole genome shotgun (WGS) entry which is preliminary data.</text>
</comment>
<dbReference type="Proteomes" id="UP001148614">
    <property type="component" value="Unassembled WGS sequence"/>
</dbReference>
<feature type="compositionally biased region" description="Basic residues" evidence="1">
    <location>
        <begin position="45"/>
        <end position="55"/>
    </location>
</feature>
<reference evidence="2" key="1">
    <citation type="submission" date="2022-07" db="EMBL/GenBank/DDBJ databases">
        <title>Genome Sequence of Xylaria arbuscula.</title>
        <authorList>
            <person name="Buettner E."/>
        </authorList>
    </citation>
    <scope>NUCLEOTIDE SEQUENCE</scope>
    <source>
        <strain evidence="2">VT107</strain>
    </source>
</reference>
<proteinExistence type="predicted"/>
<feature type="compositionally biased region" description="Basic and acidic residues" evidence="1">
    <location>
        <begin position="123"/>
        <end position="134"/>
    </location>
</feature>
<keyword evidence="3" id="KW-1185">Reference proteome</keyword>
<dbReference type="VEuPathDB" id="FungiDB:F4678DRAFT_281827"/>
<feature type="compositionally biased region" description="Basic and acidic residues" evidence="1">
    <location>
        <begin position="160"/>
        <end position="178"/>
    </location>
</feature>
<feature type="region of interest" description="Disordered" evidence="1">
    <location>
        <begin position="1"/>
        <end position="333"/>
    </location>
</feature>
<dbReference type="AlphaFoldDB" id="A0A9W8TJ38"/>
<sequence length="333" mass="36853">MGQKDHEADAAASSDISNLRDDVPRERRSKSSRSRLVKDKDSKDVHRHRSHRSSKLKTSIDADSIHSSSTHHRRHRTREEKERDRERKEKASSMNDLVPELTRTSTIAGSRVSLPYPSFNKAHSKEAVYSRDDLGASNHQGDPLTPDPTDLGSEHRRRSKSPERSTEEEKSSRKDDRPPSPPETDLASEKKRRSKTSTSRLRSDGSERPRSRVSSGVSRSSSRHEDKSKLSRSKSSSHAYGKSSTLKPPPGIQIMDETASGLSDDRTAGAQSYTTSVPPKRSASARSARMPSLDADDSPESVQDSSPKTPTATAQFPSPHVFPDESHTSSLTL</sequence>
<evidence type="ECO:0000256" key="1">
    <source>
        <dbReference type="SAM" id="MobiDB-lite"/>
    </source>
</evidence>
<feature type="compositionally biased region" description="Basic and acidic residues" evidence="1">
    <location>
        <begin position="77"/>
        <end position="91"/>
    </location>
</feature>
<organism evidence="2 3">
    <name type="scientific">Xylaria arbuscula</name>
    <dbReference type="NCBI Taxonomy" id="114810"/>
    <lineage>
        <taxon>Eukaryota</taxon>
        <taxon>Fungi</taxon>
        <taxon>Dikarya</taxon>
        <taxon>Ascomycota</taxon>
        <taxon>Pezizomycotina</taxon>
        <taxon>Sordariomycetes</taxon>
        <taxon>Xylariomycetidae</taxon>
        <taxon>Xylariales</taxon>
        <taxon>Xylariaceae</taxon>
        <taxon>Xylaria</taxon>
    </lineage>
</organism>
<protein>
    <submittedName>
        <fullName evidence="2">Uncharacterized protein</fullName>
    </submittedName>
</protein>
<feature type="compositionally biased region" description="Low complexity" evidence="1">
    <location>
        <begin position="233"/>
        <end position="244"/>
    </location>
</feature>
<evidence type="ECO:0000313" key="2">
    <source>
        <dbReference type="EMBL" id="KAJ3564344.1"/>
    </source>
</evidence>
<name>A0A9W8TJ38_9PEZI</name>
<accession>A0A9W8TJ38</accession>
<dbReference type="EMBL" id="JANPWZ010001628">
    <property type="protein sequence ID" value="KAJ3564344.1"/>
    <property type="molecule type" value="Genomic_DNA"/>
</dbReference>